<protein>
    <submittedName>
        <fullName evidence="1">Uncharacterized protein</fullName>
    </submittedName>
</protein>
<name>A0A6H1ZIC9_9ZZZZ</name>
<proteinExistence type="predicted"/>
<evidence type="ECO:0000313" key="1">
    <source>
        <dbReference type="EMBL" id="QJA47219.1"/>
    </source>
</evidence>
<gene>
    <name evidence="1" type="ORF">TM448A00620_0021</name>
</gene>
<accession>A0A6H1ZIC9</accession>
<organism evidence="1">
    <name type="scientific">viral metagenome</name>
    <dbReference type="NCBI Taxonomy" id="1070528"/>
    <lineage>
        <taxon>unclassified sequences</taxon>
        <taxon>metagenomes</taxon>
        <taxon>organismal metagenomes</taxon>
    </lineage>
</organism>
<sequence length="55" mass="6170">MRTADDLLSCRMTWVQGRTTEIQLITGNIIRGHVTHADCDGIAFANGDFYPMDKI</sequence>
<dbReference type="AlphaFoldDB" id="A0A6H1ZIC9"/>
<dbReference type="EMBL" id="MT144035">
    <property type="protein sequence ID" value="QJA47219.1"/>
    <property type="molecule type" value="Genomic_DNA"/>
</dbReference>
<reference evidence="1" key="1">
    <citation type="submission" date="2020-03" db="EMBL/GenBank/DDBJ databases">
        <title>The deep terrestrial virosphere.</title>
        <authorList>
            <person name="Holmfeldt K."/>
            <person name="Nilsson E."/>
            <person name="Simone D."/>
            <person name="Lopez-Fernandez M."/>
            <person name="Wu X."/>
            <person name="de Brujin I."/>
            <person name="Lundin D."/>
            <person name="Andersson A."/>
            <person name="Bertilsson S."/>
            <person name="Dopson M."/>
        </authorList>
    </citation>
    <scope>NUCLEOTIDE SEQUENCE</scope>
    <source>
        <strain evidence="1">TM448A00620</strain>
    </source>
</reference>